<proteinExistence type="predicted"/>
<accession>A0A485K7D1</accession>
<dbReference type="OrthoDB" id="73726at2759"/>
<keyword evidence="3" id="KW-1185">Reference proteome</keyword>
<dbReference type="PANTHER" id="PTHR31827:SF1">
    <property type="entry name" value="EMB|CAB89363.1"/>
    <property type="match status" value="1"/>
</dbReference>
<evidence type="ECO:0000313" key="3">
    <source>
        <dbReference type="Proteomes" id="UP000332933"/>
    </source>
</evidence>
<sequence>MATSTTTTICFFNDCDNLTVPGSWKCDFHKNRSRCLVDACQNQVYARNLCVRHGGKRRCEAEGCGRNVRIGSFCSNHGAGSSKKLCTEDGCKNVAHKRHKCVRHGGGRQCKVNGCKTHARSGGYCCRHSRLVGQPLSTSMESIMKEESPLRPQAVSSYLSDVMAEWKLLPMLMDVTVLTNDVQSDDEEDPFNLVSNESNALDAIILDNVLADFDEDVLDKRFLDELFPSDDGELSAPLFFY</sequence>
<evidence type="ECO:0000313" key="1">
    <source>
        <dbReference type="EMBL" id="KAF0720475.1"/>
    </source>
</evidence>
<reference evidence="2 3" key="1">
    <citation type="submission" date="2019-03" db="EMBL/GenBank/DDBJ databases">
        <authorList>
            <person name="Gaulin E."/>
            <person name="Dumas B."/>
        </authorList>
    </citation>
    <scope>NUCLEOTIDE SEQUENCE [LARGE SCALE GENOMIC DNA]</scope>
    <source>
        <strain evidence="2">CBS 568.67</strain>
    </source>
</reference>
<reference evidence="1" key="2">
    <citation type="submission" date="2019-06" db="EMBL/GenBank/DDBJ databases">
        <title>Genomics analysis of Aphanomyces spp. identifies a new class of oomycete effector associated with host adaptation.</title>
        <authorList>
            <person name="Gaulin E."/>
        </authorList>
    </citation>
    <scope>NUCLEOTIDE SEQUENCE</scope>
    <source>
        <strain evidence="1">CBS 578.67</strain>
    </source>
</reference>
<evidence type="ECO:0000313" key="2">
    <source>
        <dbReference type="EMBL" id="VFT77494.1"/>
    </source>
</evidence>
<gene>
    <name evidence="2" type="primary">Aste57867_268</name>
    <name evidence="1" type="ORF">As57867_000268</name>
    <name evidence="2" type="ORF">ASTE57867_268</name>
</gene>
<dbReference type="EMBL" id="CAADRA010000011">
    <property type="protein sequence ID" value="VFT77494.1"/>
    <property type="molecule type" value="Genomic_DNA"/>
</dbReference>
<protein>
    <submittedName>
        <fullName evidence="2">Aste57867_268 protein</fullName>
    </submittedName>
</protein>
<dbReference type="Proteomes" id="UP000332933">
    <property type="component" value="Unassembled WGS sequence"/>
</dbReference>
<organism evidence="2 3">
    <name type="scientific">Aphanomyces stellatus</name>
    <dbReference type="NCBI Taxonomy" id="120398"/>
    <lineage>
        <taxon>Eukaryota</taxon>
        <taxon>Sar</taxon>
        <taxon>Stramenopiles</taxon>
        <taxon>Oomycota</taxon>
        <taxon>Saprolegniomycetes</taxon>
        <taxon>Saprolegniales</taxon>
        <taxon>Verrucalvaceae</taxon>
        <taxon>Aphanomyces</taxon>
    </lineage>
</organism>
<dbReference type="PANTHER" id="PTHR31827">
    <property type="entry name" value="EMB|CAB89363.1"/>
    <property type="match status" value="1"/>
</dbReference>
<dbReference type="AlphaFoldDB" id="A0A485K7D1"/>
<name>A0A485K7D1_9STRA</name>
<dbReference type="EMBL" id="VJMH01000011">
    <property type="protein sequence ID" value="KAF0720475.1"/>
    <property type="molecule type" value="Genomic_DNA"/>
</dbReference>